<evidence type="ECO:0000313" key="2">
    <source>
        <dbReference type="Proteomes" id="UP000319908"/>
    </source>
</evidence>
<comment type="caution">
    <text evidence="1">The sequence shown here is derived from an EMBL/GenBank/DDBJ whole genome shotgun (WGS) entry which is preliminary data.</text>
</comment>
<dbReference type="Proteomes" id="UP000319908">
    <property type="component" value="Unassembled WGS sequence"/>
</dbReference>
<dbReference type="AlphaFoldDB" id="A0A5C6C7W3"/>
<accession>A0A5C6C7W3</accession>
<proteinExistence type="predicted"/>
<reference evidence="1 2" key="1">
    <citation type="journal article" date="2020" name="Antonie Van Leeuwenhoek">
        <title>Rhodopirellula heiligendammensis sp. nov., Rhodopirellula pilleata sp. nov., and Rhodopirellula solitaria sp. nov. isolated from natural or artificial marine surfaces in Northern Germany and California, USA, and emended description of the genus Rhodopirellula.</title>
        <authorList>
            <person name="Kallscheuer N."/>
            <person name="Wiegand S."/>
            <person name="Jogler M."/>
            <person name="Boedeker C."/>
            <person name="Peeters S.H."/>
            <person name="Rast P."/>
            <person name="Heuer A."/>
            <person name="Jetten M.S.M."/>
            <person name="Rohde M."/>
            <person name="Jogler C."/>
        </authorList>
    </citation>
    <scope>NUCLEOTIDE SEQUENCE [LARGE SCALE GENOMIC DNA]</scope>
    <source>
        <strain evidence="1 2">Poly21</strain>
    </source>
</reference>
<keyword evidence="2" id="KW-1185">Reference proteome</keyword>
<gene>
    <name evidence="1" type="ORF">Poly21_16890</name>
</gene>
<organism evidence="1 2">
    <name type="scientific">Allorhodopirellula heiligendammensis</name>
    <dbReference type="NCBI Taxonomy" id="2714739"/>
    <lineage>
        <taxon>Bacteria</taxon>
        <taxon>Pseudomonadati</taxon>
        <taxon>Planctomycetota</taxon>
        <taxon>Planctomycetia</taxon>
        <taxon>Pirellulales</taxon>
        <taxon>Pirellulaceae</taxon>
        <taxon>Allorhodopirellula</taxon>
    </lineage>
</organism>
<name>A0A5C6C7W3_9BACT</name>
<protein>
    <submittedName>
        <fullName evidence="1">Uncharacterized protein</fullName>
    </submittedName>
</protein>
<dbReference type="EMBL" id="SJPU01000001">
    <property type="protein sequence ID" value="TWU19516.1"/>
    <property type="molecule type" value="Genomic_DNA"/>
</dbReference>
<sequence>MLVGMAGALYREKPKRNYCTVHGEASVTVPSVAGKKFEQT</sequence>
<evidence type="ECO:0000313" key="1">
    <source>
        <dbReference type="EMBL" id="TWU19516.1"/>
    </source>
</evidence>